<dbReference type="InterPro" id="IPR036869">
    <property type="entry name" value="J_dom_sf"/>
</dbReference>
<reference evidence="3" key="1">
    <citation type="submission" date="2024-04" db="EMBL/GenBank/DDBJ databases">
        <authorList>
            <consortium name="Molecular Ecology Group"/>
        </authorList>
    </citation>
    <scope>NUCLEOTIDE SEQUENCE</scope>
</reference>
<dbReference type="AlphaFoldDB" id="A0AAV2NA52"/>
<dbReference type="PANTHER" id="PTHR44825:SF1">
    <property type="entry name" value="DNAJ HOMOLOG SUBFAMILY C MEMBER 4"/>
    <property type="match status" value="1"/>
</dbReference>
<dbReference type="SUPFAM" id="SSF46565">
    <property type="entry name" value="Chaperone J-domain"/>
    <property type="match status" value="1"/>
</dbReference>
<dbReference type="CDD" id="cd06257">
    <property type="entry name" value="DnaJ"/>
    <property type="match status" value="1"/>
</dbReference>
<feature type="domain" description="J" evidence="2">
    <location>
        <begin position="28"/>
        <end position="91"/>
    </location>
</feature>
<proteinExistence type="predicted"/>
<dbReference type="Proteomes" id="UP001497644">
    <property type="component" value="Chromosome 12"/>
</dbReference>
<evidence type="ECO:0000259" key="2">
    <source>
        <dbReference type="PROSITE" id="PS50076"/>
    </source>
</evidence>
<protein>
    <recommendedName>
        <fullName evidence="2">J domain-containing protein</fullName>
    </recommendedName>
</protein>
<dbReference type="PRINTS" id="PR00625">
    <property type="entry name" value="JDOMAIN"/>
</dbReference>
<dbReference type="SMART" id="SM00271">
    <property type="entry name" value="DnaJ"/>
    <property type="match status" value="1"/>
</dbReference>
<dbReference type="PROSITE" id="PS50076">
    <property type="entry name" value="DNAJ_2"/>
    <property type="match status" value="1"/>
</dbReference>
<dbReference type="Pfam" id="PF00226">
    <property type="entry name" value="DnaJ"/>
    <property type="match status" value="1"/>
</dbReference>
<dbReference type="InterPro" id="IPR052763">
    <property type="entry name" value="DnaJ_C4"/>
</dbReference>
<keyword evidence="1" id="KW-0472">Membrane</keyword>
<organism evidence="3 4">
    <name type="scientific">Lasius platythorax</name>
    <dbReference type="NCBI Taxonomy" id="488582"/>
    <lineage>
        <taxon>Eukaryota</taxon>
        <taxon>Metazoa</taxon>
        <taxon>Ecdysozoa</taxon>
        <taxon>Arthropoda</taxon>
        <taxon>Hexapoda</taxon>
        <taxon>Insecta</taxon>
        <taxon>Pterygota</taxon>
        <taxon>Neoptera</taxon>
        <taxon>Endopterygota</taxon>
        <taxon>Hymenoptera</taxon>
        <taxon>Apocrita</taxon>
        <taxon>Aculeata</taxon>
        <taxon>Formicoidea</taxon>
        <taxon>Formicidae</taxon>
        <taxon>Formicinae</taxon>
        <taxon>Lasius</taxon>
        <taxon>Lasius</taxon>
    </lineage>
</organism>
<keyword evidence="1" id="KW-1133">Transmembrane helix</keyword>
<accession>A0AAV2NA52</accession>
<name>A0AAV2NA52_9HYME</name>
<evidence type="ECO:0000313" key="3">
    <source>
        <dbReference type="EMBL" id="CAL1676993.1"/>
    </source>
</evidence>
<gene>
    <name evidence="3" type="ORF">LPLAT_LOCUS3083</name>
</gene>
<dbReference type="InterPro" id="IPR001623">
    <property type="entry name" value="DnaJ_domain"/>
</dbReference>
<dbReference type="Gene3D" id="1.10.287.110">
    <property type="entry name" value="DnaJ domain"/>
    <property type="match status" value="1"/>
</dbReference>
<evidence type="ECO:0000313" key="4">
    <source>
        <dbReference type="Proteomes" id="UP001497644"/>
    </source>
</evidence>
<keyword evidence="1" id="KW-0812">Transmembrane</keyword>
<keyword evidence="4" id="KW-1185">Reference proteome</keyword>
<dbReference type="PANTHER" id="PTHR44825">
    <property type="match status" value="1"/>
</dbReference>
<sequence length="211" mass="24978">MMAQLLRVCKPEICCVVRSYGTHRYQQDHYETLNVSPNASQEEIRRAFIRLSKQLHPDISGKHSHAEFVRLNEAYSILGKHNTRRQYDFDLKYTRYNPSYTYNSQNRQYGSQWEYEVRSAGGPWPPPQQEPNASFGRLMAFLFLGLGLVQMYFMFYSIQMRKIVIFRNNQLENEYQQTRYVAHNKSNDSRYVIENINSAEDLNEYLGRSSS</sequence>
<evidence type="ECO:0000256" key="1">
    <source>
        <dbReference type="SAM" id="Phobius"/>
    </source>
</evidence>
<feature type="transmembrane region" description="Helical" evidence="1">
    <location>
        <begin position="138"/>
        <end position="158"/>
    </location>
</feature>
<dbReference type="EMBL" id="OZ034835">
    <property type="protein sequence ID" value="CAL1676993.1"/>
    <property type="molecule type" value="Genomic_DNA"/>
</dbReference>